<comment type="caution">
    <text evidence="2">The sequence shown here is derived from an EMBL/GenBank/DDBJ whole genome shotgun (WGS) entry which is preliminary data.</text>
</comment>
<keyword evidence="1" id="KW-1133">Transmembrane helix</keyword>
<feature type="transmembrane region" description="Helical" evidence="1">
    <location>
        <begin position="212"/>
        <end position="234"/>
    </location>
</feature>
<feature type="transmembrane region" description="Helical" evidence="1">
    <location>
        <begin position="154"/>
        <end position="170"/>
    </location>
</feature>
<proteinExistence type="predicted"/>
<feature type="transmembrane region" description="Helical" evidence="1">
    <location>
        <begin position="57"/>
        <end position="78"/>
    </location>
</feature>
<name>A0A139IE07_9PEZI</name>
<accession>A0A139IE07</accession>
<dbReference type="EMBL" id="LFZO01000137">
    <property type="protein sequence ID" value="KXT12855.1"/>
    <property type="molecule type" value="Genomic_DNA"/>
</dbReference>
<keyword evidence="1" id="KW-0812">Transmembrane</keyword>
<sequence>MSFCKPTARLTLAINVAYVLRGFSLKRMLDLHYLAIAFAFTFILLPINFLFDLYVDQSKLCFFLEHVLIEFMIGVRIFAPAKFIAEKPGLILLLGWLALVAASVVVIGNHAALYVLGSAFVSDFTVAVSGCVLMRRWWQNRHGSDYAGFNKRKLIAEAVSGLGFLLHGMQLSQKESFKLADLNRGITTMTGGPLTALILYGNYRAEAFAIEWAFVFMTGLLAQGMQIPVAAMFFSNLRCCCGRRNKVFPSQVDWREAPPLDRNSITVRSMLKGMPNIDQFGIGLGVRLGES</sequence>
<keyword evidence="1" id="KW-0472">Membrane</keyword>
<evidence type="ECO:0000313" key="2">
    <source>
        <dbReference type="EMBL" id="KXT12855.1"/>
    </source>
</evidence>
<reference evidence="2 3" key="1">
    <citation type="submission" date="2015-07" db="EMBL/GenBank/DDBJ databases">
        <title>Comparative genomics of the Sigatoka disease complex on banana suggests a link between parallel evolutionary changes in Pseudocercospora fijiensis and Pseudocercospora eumusae and increased virulence on the banana host.</title>
        <authorList>
            <person name="Chang T.-C."/>
            <person name="Salvucci A."/>
            <person name="Crous P.W."/>
            <person name="Stergiopoulos I."/>
        </authorList>
    </citation>
    <scope>NUCLEOTIDE SEQUENCE [LARGE SCALE GENOMIC DNA]</scope>
    <source>
        <strain evidence="2 3">CBS 116634</strain>
    </source>
</reference>
<keyword evidence="3" id="KW-1185">Reference proteome</keyword>
<feature type="transmembrane region" description="Helical" evidence="1">
    <location>
        <begin position="90"/>
        <end position="107"/>
    </location>
</feature>
<dbReference type="Proteomes" id="UP000073492">
    <property type="component" value="Unassembled WGS sequence"/>
</dbReference>
<dbReference type="OrthoDB" id="3647319at2759"/>
<feature type="transmembrane region" description="Helical" evidence="1">
    <location>
        <begin position="31"/>
        <end position="51"/>
    </location>
</feature>
<dbReference type="AlphaFoldDB" id="A0A139IE07"/>
<evidence type="ECO:0000313" key="3">
    <source>
        <dbReference type="Proteomes" id="UP000073492"/>
    </source>
</evidence>
<evidence type="ECO:0000256" key="1">
    <source>
        <dbReference type="SAM" id="Phobius"/>
    </source>
</evidence>
<feature type="transmembrane region" description="Helical" evidence="1">
    <location>
        <begin position="113"/>
        <end position="133"/>
    </location>
</feature>
<feature type="transmembrane region" description="Helical" evidence="1">
    <location>
        <begin position="182"/>
        <end position="200"/>
    </location>
</feature>
<protein>
    <submittedName>
        <fullName evidence="2">Uncharacterized protein</fullName>
    </submittedName>
</protein>
<organism evidence="2 3">
    <name type="scientific">Pseudocercospora musae</name>
    <dbReference type="NCBI Taxonomy" id="113226"/>
    <lineage>
        <taxon>Eukaryota</taxon>
        <taxon>Fungi</taxon>
        <taxon>Dikarya</taxon>
        <taxon>Ascomycota</taxon>
        <taxon>Pezizomycotina</taxon>
        <taxon>Dothideomycetes</taxon>
        <taxon>Dothideomycetidae</taxon>
        <taxon>Mycosphaerellales</taxon>
        <taxon>Mycosphaerellaceae</taxon>
        <taxon>Pseudocercospora</taxon>
    </lineage>
</organism>
<gene>
    <name evidence="2" type="ORF">AC579_5382</name>
</gene>